<sequence>MYRVAPVAVPDWEIVIARHGATDWSRAGRFSGHRDIPLSAAGRAQAAELGRALRHPQPEIILSSDLGRARQTAEAIATAAEIDRRQIMTSTALREEFLGSWEGLTRAQVAAASPDGFARWASGDIGSFDGREGLVAVARRAVPVLVAHTTGLPRSSGRLVIVTHANTILALAGSFAGMRHERWADLPCPAPGQAMVLG</sequence>
<reference evidence="7" key="1">
    <citation type="journal article" date="2014" name="Int. J. Syst. Evol. Microbiol.">
        <title>Complete genome sequence of Corynebacterium casei LMG S-19264T (=DSM 44701T), isolated from a smear-ripened cheese.</title>
        <authorList>
            <consortium name="US DOE Joint Genome Institute (JGI-PGF)"/>
            <person name="Walter F."/>
            <person name="Albersmeier A."/>
            <person name="Kalinowski J."/>
            <person name="Ruckert C."/>
        </authorList>
    </citation>
    <scope>NUCLEOTIDE SEQUENCE</scope>
    <source>
        <strain evidence="7">CGMCC 4.3508</strain>
    </source>
</reference>
<dbReference type="Proteomes" id="UP000638263">
    <property type="component" value="Unassembled WGS sequence"/>
</dbReference>
<keyword evidence="8" id="KW-1185">Reference proteome</keyword>
<dbReference type="SMART" id="SM00855">
    <property type="entry name" value="PGAM"/>
    <property type="match status" value="1"/>
</dbReference>
<dbReference type="Gene3D" id="3.40.50.1240">
    <property type="entry name" value="Phosphoglycerate mutase-like"/>
    <property type="match status" value="1"/>
</dbReference>
<dbReference type="CDD" id="cd07067">
    <property type="entry name" value="HP_PGM_like"/>
    <property type="match status" value="1"/>
</dbReference>
<dbReference type="SUPFAM" id="SSF53254">
    <property type="entry name" value="Phosphoglycerate mutase-like"/>
    <property type="match status" value="1"/>
</dbReference>
<comment type="similarity">
    <text evidence="1">Belongs to the phosphoglycerate mutase family. BPG-dependent PGAM subfamily.</text>
</comment>
<dbReference type="EC" id="5.4.2.11" evidence="2"/>
<evidence type="ECO:0000256" key="1">
    <source>
        <dbReference type="ARBA" id="ARBA00006717"/>
    </source>
</evidence>
<feature type="active site" description="Proton donor/acceptor" evidence="5">
    <location>
        <position position="95"/>
    </location>
</feature>
<keyword evidence="4" id="KW-0413">Isomerase</keyword>
<accession>A0A917VKD1</accession>
<reference evidence="7" key="2">
    <citation type="submission" date="2020-09" db="EMBL/GenBank/DDBJ databases">
        <authorList>
            <person name="Sun Q."/>
            <person name="Zhou Y."/>
        </authorList>
    </citation>
    <scope>NUCLEOTIDE SEQUENCE</scope>
    <source>
        <strain evidence="7">CGMCC 4.3508</strain>
    </source>
</reference>
<keyword evidence="3" id="KW-0324">Glycolysis</keyword>
<dbReference type="PANTHER" id="PTHR11931">
    <property type="entry name" value="PHOSPHOGLYCERATE MUTASE"/>
    <property type="match status" value="1"/>
</dbReference>
<dbReference type="InterPro" id="IPR029033">
    <property type="entry name" value="His_PPase_superfam"/>
</dbReference>
<proteinExistence type="inferred from homology"/>
<dbReference type="PIRSF" id="PIRSF000709">
    <property type="entry name" value="6PFK_2-Ptase"/>
    <property type="match status" value="1"/>
</dbReference>
<dbReference type="GO" id="GO:0004619">
    <property type="term" value="F:phosphoglycerate mutase activity"/>
    <property type="evidence" value="ECO:0007669"/>
    <property type="project" value="UniProtKB-EC"/>
</dbReference>
<evidence type="ECO:0000256" key="5">
    <source>
        <dbReference type="PIRSR" id="PIRSR613078-1"/>
    </source>
</evidence>
<comment type="caution">
    <text evidence="7">The sequence shown here is derived from an EMBL/GenBank/DDBJ whole genome shotgun (WGS) entry which is preliminary data.</text>
</comment>
<gene>
    <name evidence="7" type="ORF">GCM10011588_00440</name>
</gene>
<feature type="binding site" evidence="6">
    <location>
        <position position="68"/>
    </location>
    <ligand>
        <name>substrate</name>
    </ligand>
</feature>
<feature type="active site" description="Tele-phosphohistidine intermediate" evidence="5">
    <location>
        <position position="19"/>
    </location>
</feature>
<evidence type="ECO:0000256" key="6">
    <source>
        <dbReference type="PIRSR" id="PIRSR613078-2"/>
    </source>
</evidence>
<evidence type="ECO:0000313" key="7">
    <source>
        <dbReference type="EMBL" id="GGK90069.1"/>
    </source>
</evidence>
<evidence type="ECO:0000256" key="2">
    <source>
        <dbReference type="ARBA" id="ARBA00012028"/>
    </source>
</evidence>
<evidence type="ECO:0000313" key="8">
    <source>
        <dbReference type="Proteomes" id="UP000638263"/>
    </source>
</evidence>
<name>A0A917VKD1_9NOCA</name>
<dbReference type="Pfam" id="PF00300">
    <property type="entry name" value="His_Phos_1"/>
    <property type="match status" value="1"/>
</dbReference>
<dbReference type="AlphaFoldDB" id="A0A917VKD1"/>
<dbReference type="GO" id="GO:0006096">
    <property type="term" value="P:glycolytic process"/>
    <property type="evidence" value="ECO:0007669"/>
    <property type="project" value="UniProtKB-KW"/>
</dbReference>
<dbReference type="InterPro" id="IPR005952">
    <property type="entry name" value="Phosphogly_mut1"/>
</dbReference>
<dbReference type="InterPro" id="IPR013078">
    <property type="entry name" value="His_Pase_superF_clade-1"/>
</dbReference>
<dbReference type="EMBL" id="BMMH01000001">
    <property type="protein sequence ID" value="GGK90069.1"/>
    <property type="molecule type" value="Genomic_DNA"/>
</dbReference>
<evidence type="ECO:0000256" key="4">
    <source>
        <dbReference type="ARBA" id="ARBA00023235"/>
    </source>
</evidence>
<protein>
    <recommendedName>
        <fullName evidence="2">phosphoglycerate mutase (2,3-diphosphoglycerate-dependent)</fullName>
        <ecNumber evidence="2">5.4.2.11</ecNumber>
    </recommendedName>
</protein>
<evidence type="ECO:0000256" key="3">
    <source>
        <dbReference type="ARBA" id="ARBA00023152"/>
    </source>
</evidence>
<organism evidence="7 8">
    <name type="scientific">Nocardia jinanensis</name>
    <dbReference type="NCBI Taxonomy" id="382504"/>
    <lineage>
        <taxon>Bacteria</taxon>
        <taxon>Bacillati</taxon>
        <taxon>Actinomycetota</taxon>
        <taxon>Actinomycetes</taxon>
        <taxon>Mycobacteriales</taxon>
        <taxon>Nocardiaceae</taxon>
        <taxon>Nocardia</taxon>
    </lineage>
</organism>